<sequence length="500" mass="56123">MIRTSVITYNVFPNDADGSGEGLLEFALNQRLNTALDVLLDLWKNVLPEIGLPRNVAYEAEYMIRNLDLHDHQQYLVQKALSFVKDRPERTMTKVHIALYQGTDLHEALQEQPWAIDMIDDTSHTPLHIATRKGQLEEVEVLIAAGADIDQQTHDGWTALMLAVTAENVEIVKLLLKARCSVNVADIGQVPSLHWAARGNTPVLVGLLLAAGASLRQRDHNGDMPLHKLARYSTASFDNMRTIIETLVMAGADLEARNDKGKTALMDAVIFNNITAVRALVEAGASLSPSDHNSQNLLHFAAEYASLEILEYLCDMCLYGINTYQRNSWGDTPWDAFIDIINSDEWDIGLSRYPSPAEQGAFVRLYQGIRDRNLQHDIDGLEQTVSVLSEQDSATAREHLAPLLKRVCDWKRDNLVSWYRAVDKRIEHSEWALAVEDVEEYIIDLREELGTPVWQTLSKYGYPWDSDDESLTSAEEPSENGENPSEDDEEASEDHESSAT</sequence>
<evidence type="ECO:0008006" key="7">
    <source>
        <dbReference type="Google" id="ProtNLM"/>
    </source>
</evidence>
<keyword evidence="1" id="KW-0677">Repeat</keyword>
<dbReference type="InterPro" id="IPR036770">
    <property type="entry name" value="Ankyrin_rpt-contain_sf"/>
</dbReference>
<feature type="repeat" description="ANK" evidence="3">
    <location>
        <begin position="122"/>
        <end position="154"/>
    </location>
</feature>
<protein>
    <recommendedName>
        <fullName evidence="7">Ankyrin</fullName>
    </recommendedName>
</protein>
<dbReference type="Proteomes" id="UP001152049">
    <property type="component" value="Unassembled WGS sequence"/>
</dbReference>
<dbReference type="Pfam" id="PF12796">
    <property type="entry name" value="Ank_2"/>
    <property type="match status" value="2"/>
</dbReference>
<organism evidence="5 6">
    <name type="scientific">Fusarium torreyae</name>
    <dbReference type="NCBI Taxonomy" id="1237075"/>
    <lineage>
        <taxon>Eukaryota</taxon>
        <taxon>Fungi</taxon>
        <taxon>Dikarya</taxon>
        <taxon>Ascomycota</taxon>
        <taxon>Pezizomycotina</taxon>
        <taxon>Sordariomycetes</taxon>
        <taxon>Hypocreomycetidae</taxon>
        <taxon>Hypocreales</taxon>
        <taxon>Nectriaceae</taxon>
        <taxon>Fusarium</taxon>
    </lineage>
</organism>
<evidence type="ECO:0000256" key="2">
    <source>
        <dbReference type="ARBA" id="ARBA00023043"/>
    </source>
</evidence>
<keyword evidence="2 3" id="KW-0040">ANK repeat</keyword>
<accession>A0A9W8S321</accession>
<dbReference type="OrthoDB" id="7464126at2759"/>
<dbReference type="SUPFAM" id="SSF48403">
    <property type="entry name" value="Ankyrin repeat"/>
    <property type="match status" value="1"/>
</dbReference>
<dbReference type="InterPro" id="IPR002110">
    <property type="entry name" value="Ankyrin_rpt"/>
</dbReference>
<evidence type="ECO:0000256" key="3">
    <source>
        <dbReference type="PROSITE-ProRule" id="PRU00023"/>
    </source>
</evidence>
<proteinExistence type="predicted"/>
<evidence type="ECO:0000256" key="1">
    <source>
        <dbReference type="ARBA" id="ARBA00022737"/>
    </source>
</evidence>
<dbReference type="PANTHER" id="PTHR24173:SF74">
    <property type="entry name" value="ANKYRIN REPEAT DOMAIN-CONTAINING PROTEIN 16"/>
    <property type="match status" value="1"/>
</dbReference>
<dbReference type="AlphaFoldDB" id="A0A9W8S321"/>
<evidence type="ECO:0000313" key="6">
    <source>
        <dbReference type="Proteomes" id="UP001152049"/>
    </source>
</evidence>
<feature type="repeat" description="ANK" evidence="3">
    <location>
        <begin position="260"/>
        <end position="292"/>
    </location>
</feature>
<dbReference type="EMBL" id="JAOQAZ010000011">
    <property type="protein sequence ID" value="KAJ4263147.1"/>
    <property type="molecule type" value="Genomic_DNA"/>
</dbReference>
<name>A0A9W8S321_9HYPO</name>
<comment type="caution">
    <text evidence="5">The sequence shown here is derived from an EMBL/GenBank/DDBJ whole genome shotgun (WGS) entry which is preliminary data.</text>
</comment>
<dbReference type="SMART" id="SM00248">
    <property type="entry name" value="ANK"/>
    <property type="match status" value="6"/>
</dbReference>
<evidence type="ECO:0000256" key="4">
    <source>
        <dbReference type="SAM" id="MobiDB-lite"/>
    </source>
</evidence>
<keyword evidence="6" id="KW-1185">Reference proteome</keyword>
<feature type="region of interest" description="Disordered" evidence="4">
    <location>
        <begin position="465"/>
        <end position="500"/>
    </location>
</feature>
<dbReference type="Gene3D" id="1.25.40.20">
    <property type="entry name" value="Ankyrin repeat-containing domain"/>
    <property type="match status" value="2"/>
</dbReference>
<reference evidence="5" key="1">
    <citation type="submission" date="2022-09" db="EMBL/GenBank/DDBJ databases">
        <title>Fusarium specimens isolated from Avocado Roots.</title>
        <authorList>
            <person name="Stajich J."/>
            <person name="Roper C."/>
            <person name="Heimlech-Rivalta G."/>
        </authorList>
    </citation>
    <scope>NUCLEOTIDE SEQUENCE</scope>
    <source>
        <strain evidence="5">CF00136</strain>
    </source>
</reference>
<dbReference type="PROSITE" id="PS50297">
    <property type="entry name" value="ANK_REP_REGION"/>
    <property type="match status" value="3"/>
</dbReference>
<dbReference type="PROSITE" id="PS50088">
    <property type="entry name" value="ANK_REPEAT"/>
    <property type="match status" value="4"/>
</dbReference>
<feature type="repeat" description="ANK" evidence="3">
    <location>
        <begin position="155"/>
        <end position="187"/>
    </location>
</feature>
<gene>
    <name evidence="5" type="ORF">NW762_006769</name>
</gene>
<feature type="compositionally biased region" description="Acidic residues" evidence="4">
    <location>
        <begin position="465"/>
        <end position="493"/>
    </location>
</feature>
<feature type="repeat" description="ANK" evidence="3">
    <location>
        <begin position="221"/>
        <end position="259"/>
    </location>
</feature>
<dbReference type="PANTHER" id="PTHR24173">
    <property type="entry name" value="ANKYRIN REPEAT CONTAINING"/>
    <property type="match status" value="1"/>
</dbReference>
<evidence type="ECO:0000313" key="5">
    <source>
        <dbReference type="EMBL" id="KAJ4263147.1"/>
    </source>
</evidence>